<evidence type="ECO:0000259" key="11">
    <source>
        <dbReference type="PROSITE" id="PS50157"/>
    </source>
</evidence>
<evidence type="ECO:0000256" key="7">
    <source>
        <dbReference type="ARBA" id="ARBA00023163"/>
    </source>
</evidence>
<keyword evidence="4 9" id="KW-0863">Zinc-finger</keyword>
<dbReference type="FunFam" id="3.30.160.60:FF:000099">
    <property type="entry name" value="Zinc finger protein 79"/>
    <property type="match status" value="1"/>
</dbReference>
<evidence type="ECO:0000256" key="3">
    <source>
        <dbReference type="ARBA" id="ARBA00022737"/>
    </source>
</evidence>
<dbReference type="PANTHER" id="PTHR23226">
    <property type="entry name" value="ZINC FINGER AND SCAN DOMAIN-CONTAINING"/>
    <property type="match status" value="1"/>
</dbReference>
<dbReference type="GO" id="GO:0000978">
    <property type="term" value="F:RNA polymerase II cis-regulatory region sequence-specific DNA binding"/>
    <property type="evidence" value="ECO:0007669"/>
    <property type="project" value="TreeGrafter"/>
</dbReference>
<evidence type="ECO:0000256" key="5">
    <source>
        <dbReference type="ARBA" id="ARBA00022833"/>
    </source>
</evidence>
<evidence type="ECO:0000256" key="8">
    <source>
        <dbReference type="ARBA" id="ARBA00023242"/>
    </source>
</evidence>
<dbReference type="EMBL" id="JAULJE010000007">
    <property type="protein sequence ID" value="KAK1341074.1"/>
    <property type="molecule type" value="Genomic_DNA"/>
</dbReference>
<evidence type="ECO:0000256" key="1">
    <source>
        <dbReference type="ARBA" id="ARBA00004123"/>
    </source>
</evidence>
<keyword evidence="8" id="KW-0539">Nucleus</keyword>
<comment type="subcellular location">
    <subcellularLocation>
        <location evidence="1">Nucleus</location>
    </subcellularLocation>
</comment>
<dbReference type="PANTHER" id="PTHR23226:SF371">
    <property type="entry name" value="ZINC FINGER PROTEIN 112-LIKE PROTEIN"/>
    <property type="match status" value="1"/>
</dbReference>
<feature type="compositionally biased region" description="Basic and acidic residues" evidence="10">
    <location>
        <begin position="42"/>
        <end position="54"/>
    </location>
</feature>
<keyword evidence="6" id="KW-0805">Transcription regulation</keyword>
<evidence type="ECO:0000256" key="6">
    <source>
        <dbReference type="ARBA" id="ARBA00023015"/>
    </source>
</evidence>
<evidence type="ECO:0000256" key="2">
    <source>
        <dbReference type="ARBA" id="ARBA00022723"/>
    </source>
</evidence>
<evidence type="ECO:0000256" key="9">
    <source>
        <dbReference type="PROSITE-ProRule" id="PRU00042"/>
    </source>
</evidence>
<proteinExistence type="predicted"/>
<dbReference type="AlphaFoldDB" id="A0AA40I164"/>
<feature type="compositionally biased region" description="Polar residues" evidence="10">
    <location>
        <begin position="1"/>
        <end position="16"/>
    </location>
</feature>
<gene>
    <name evidence="12" type="ORF">QTO34_017475</name>
</gene>
<keyword evidence="13" id="KW-1185">Reference proteome</keyword>
<evidence type="ECO:0000256" key="4">
    <source>
        <dbReference type="ARBA" id="ARBA00022771"/>
    </source>
</evidence>
<reference evidence="12" key="1">
    <citation type="submission" date="2023-06" db="EMBL/GenBank/DDBJ databases">
        <title>Reference genome for the Northern bat (Eptesicus nilssonii), a most northern bat species.</title>
        <authorList>
            <person name="Laine V.N."/>
            <person name="Pulliainen A.T."/>
            <person name="Lilley T.M."/>
        </authorList>
    </citation>
    <scope>NUCLEOTIDE SEQUENCE</scope>
    <source>
        <strain evidence="12">BLF_Eptnil</strain>
        <tissue evidence="12">Kidney</tissue>
    </source>
</reference>
<keyword evidence="2" id="KW-0479">Metal-binding</keyword>
<organism evidence="12 13">
    <name type="scientific">Cnephaeus nilssonii</name>
    <name type="common">Northern bat</name>
    <name type="synonym">Eptesicus nilssonii</name>
    <dbReference type="NCBI Taxonomy" id="3371016"/>
    <lineage>
        <taxon>Eukaryota</taxon>
        <taxon>Metazoa</taxon>
        <taxon>Chordata</taxon>
        <taxon>Craniata</taxon>
        <taxon>Vertebrata</taxon>
        <taxon>Euteleostomi</taxon>
        <taxon>Mammalia</taxon>
        <taxon>Eutheria</taxon>
        <taxon>Laurasiatheria</taxon>
        <taxon>Chiroptera</taxon>
        <taxon>Yangochiroptera</taxon>
        <taxon>Vespertilionidae</taxon>
        <taxon>Cnephaeus</taxon>
    </lineage>
</organism>
<dbReference type="SMART" id="SM00355">
    <property type="entry name" value="ZnF_C2H2"/>
    <property type="match status" value="1"/>
</dbReference>
<comment type="caution">
    <text evidence="12">The sequence shown here is derived from an EMBL/GenBank/DDBJ whole genome shotgun (WGS) entry which is preliminary data.</text>
</comment>
<sequence length="155" mass="17767">MRSNSPASNLSLSKTWQPHEQPSPSEEQEQHAASPNPRSSSHCREDKKGSECDKSLNQSLNLSDYDDIHTGEDTYKFNQCVEVFTQLSSLNRKSILERSLTNVKNVSKSLIRIHILVNMEEFIPEKTKPYKCRKCGKAFIHHSQFTQHMNIHNGL</sequence>
<evidence type="ECO:0000256" key="10">
    <source>
        <dbReference type="SAM" id="MobiDB-lite"/>
    </source>
</evidence>
<dbReference type="PROSITE" id="PS50157">
    <property type="entry name" value="ZINC_FINGER_C2H2_2"/>
    <property type="match status" value="1"/>
</dbReference>
<name>A0AA40I164_CNENI</name>
<keyword evidence="5" id="KW-0862">Zinc</keyword>
<keyword evidence="7" id="KW-0804">Transcription</keyword>
<accession>A0AA40I164</accession>
<evidence type="ECO:0000313" key="12">
    <source>
        <dbReference type="EMBL" id="KAK1341074.1"/>
    </source>
</evidence>
<keyword evidence="3" id="KW-0677">Repeat</keyword>
<feature type="domain" description="C2H2-type" evidence="11">
    <location>
        <begin position="130"/>
        <end position="155"/>
    </location>
</feature>
<feature type="region of interest" description="Disordered" evidence="10">
    <location>
        <begin position="1"/>
        <end position="57"/>
    </location>
</feature>
<dbReference type="InterPro" id="IPR036236">
    <property type="entry name" value="Znf_C2H2_sf"/>
</dbReference>
<dbReference type="Pfam" id="PF00096">
    <property type="entry name" value="zf-C2H2"/>
    <property type="match status" value="1"/>
</dbReference>
<dbReference type="GO" id="GO:0000981">
    <property type="term" value="F:DNA-binding transcription factor activity, RNA polymerase II-specific"/>
    <property type="evidence" value="ECO:0007669"/>
    <property type="project" value="TreeGrafter"/>
</dbReference>
<dbReference type="PROSITE" id="PS00028">
    <property type="entry name" value="ZINC_FINGER_C2H2_1"/>
    <property type="match status" value="1"/>
</dbReference>
<dbReference type="Proteomes" id="UP001177744">
    <property type="component" value="Unassembled WGS sequence"/>
</dbReference>
<evidence type="ECO:0000313" key="13">
    <source>
        <dbReference type="Proteomes" id="UP001177744"/>
    </source>
</evidence>
<dbReference type="GO" id="GO:0005634">
    <property type="term" value="C:nucleus"/>
    <property type="evidence" value="ECO:0007669"/>
    <property type="project" value="UniProtKB-SubCell"/>
</dbReference>
<dbReference type="GO" id="GO:0008270">
    <property type="term" value="F:zinc ion binding"/>
    <property type="evidence" value="ECO:0007669"/>
    <property type="project" value="UniProtKB-KW"/>
</dbReference>
<protein>
    <recommendedName>
        <fullName evidence="11">C2H2-type domain-containing protein</fullName>
    </recommendedName>
</protein>
<dbReference type="SUPFAM" id="SSF57667">
    <property type="entry name" value="beta-beta-alpha zinc fingers"/>
    <property type="match status" value="2"/>
</dbReference>
<dbReference type="Gene3D" id="3.30.160.60">
    <property type="entry name" value="Classic Zinc Finger"/>
    <property type="match status" value="2"/>
</dbReference>
<dbReference type="InterPro" id="IPR013087">
    <property type="entry name" value="Znf_C2H2_type"/>
</dbReference>